<feature type="transmembrane region" description="Helical" evidence="7">
    <location>
        <begin position="313"/>
        <end position="333"/>
    </location>
</feature>
<evidence type="ECO:0000313" key="10">
    <source>
        <dbReference type="Proteomes" id="UP000051992"/>
    </source>
</evidence>
<dbReference type="PROSITE" id="PS50850">
    <property type="entry name" value="MFS"/>
    <property type="match status" value="1"/>
</dbReference>
<organism evidence="9 10">
    <name type="scientific">Weissella viridescens</name>
    <name type="common">Lactobacillus viridescens</name>
    <dbReference type="NCBI Taxonomy" id="1629"/>
    <lineage>
        <taxon>Bacteria</taxon>
        <taxon>Bacillati</taxon>
        <taxon>Bacillota</taxon>
        <taxon>Bacilli</taxon>
        <taxon>Lactobacillales</taxon>
        <taxon>Lactobacillaceae</taxon>
        <taxon>Weissella</taxon>
    </lineage>
</organism>
<feature type="transmembrane region" description="Helical" evidence="7">
    <location>
        <begin position="339"/>
        <end position="365"/>
    </location>
</feature>
<feature type="transmembrane region" description="Helical" evidence="7">
    <location>
        <begin position="161"/>
        <end position="185"/>
    </location>
</feature>
<evidence type="ECO:0000256" key="6">
    <source>
        <dbReference type="ARBA" id="ARBA00023136"/>
    </source>
</evidence>
<protein>
    <submittedName>
        <fullName evidence="9">Multidrug efflux pump</fullName>
    </submittedName>
</protein>
<dbReference type="PATRIC" id="fig|1629.5.peg.205"/>
<dbReference type="PANTHER" id="PTHR23513">
    <property type="entry name" value="INTEGRAL MEMBRANE EFFLUX PROTEIN-RELATED"/>
    <property type="match status" value="1"/>
</dbReference>
<dbReference type="Gene3D" id="1.20.1250.20">
    <property type="entry name" value="MFS general substrate transporter like domains"/>
    <property type="match status" value="2"/>
</dbReference>
<dbReference type="GO" id="GO:0022857">
    <property type="term" value="F:transmembrane transporter activity"/>
    <property type="evidence" value="ECO:0007669"/>
    <property type="project" value="InterPro"/>
</dbReference>
<dbReference type="Pfam" id="PF07690">
    <property type="entry name" value="MFS_1"/>
    <property type="match status" value="1"/>
</dbReference>
<keyword evidence="6 7" id="KW-0472">Membrane</keyword>
<evidence type="ECO:0000313" key="9">
    <source>
        <dbReference type="EMBL" id="KRN46937.1"/>
    </source>
</evidence>
<feature type="transmembrane region" description="Helical" evidence="7">
    <location>
        <begin position="249"/>
        <end position="270"/>
    </location>
</feature>
<keyword evidence="5 7" id="KW-1133">Transmembrane helix</keyword>
<evidence type="ECO:0000256" key="4">
    <source>
        <dbReference type="ARBA" id="ARBA00022692"/>
    </source>
</evidence>
<evidence type="ECO:0000256" key="3">
    <source>
        <dbReference type="ARBA" id="ARBA00022475"/>
    </source>
</evidence>
<evidence type="ECO:0000256" key="2">
    <source>
        <dbReference type="ARBA" id="ARBA00022448"/>
    </source>
</evidence>
<feature type="transmembrane region" description="Helical" evidence="7">
    <location>
        <begin position="96"/>
        <end position="116"/>
    </location>
</feature>
<dbReference type="InterPro" id="IPR020846">
    <property type="entry name" value="MFS_dom"/>
</dbReference>
<feature type="transmembrane region" description="Helical" evidence="7">
    <location>
        <begin position="66"/>
        <end position="89"/>
    </location>
</feature>
<sequence>MNLFNVFTLKKFDKGVYILTTFKTLSSWQKNVGAFLLSQFLTGITSMTVQYSIIWYLTEQTHSAKVLSYATLIGMLPMILLSPFAGTYVDRWNKKLLLIVPDVVAAVVAAGLSIVILMTGHVSIWVVYLALFIRAVAQTFQMPTIQSIIPTITPEAHLTKVNGQFGMIQSANMIVAPALGAFLFTIVSVQYLLLLDVLGAVLGICMLQFVKIPKVDAAAKNEVAKAHPVKTVVSDMLTGVQLLTKNKGLWISLVIGSISTLFIMPIASLYPLMTLDYFKASIGQVGLVEVCYSVGMLTGGLIISVFGNWKNRMIPFMLSYISLGIVMILSGLLQPSKFGFMLFVGLTFITGVGVPFFDTLLMAMIQQSYENENLGKVMGVTMSILSLPGPIGLIVFGPLADTVGVNRVFLICGVAVFLCAPVNWAFKSAREYDVNLQSNKKTSNTKT</sequence>
<dbReference type="OrthoDB" id="9775268at2"/>
<keyword evidence="4 7" id="KW-0812">Transmembrane</keyword>
<dbReference type="InterPro" id="IPR011701">
    <property type="entry name" value="MFS"/>
</dbReference>
<feature type="transmembrane region" description="Helical" evidence="7">
    <location>
        <begin position="408"/>
        <end position="426"/>
    </location>
</feature>
<feature type="transmembrane region" description="Helical" evidence="7">
    <location>
        <begin position="282"/>
        <end position="306"/>
    </location>
</feature>
<evidence type="ECO:0000259" key="8">
    <source>
        <dbReference type="PROSITE" id="PS50850"/>
    </source>
</evidence>
<reference evidence="9 10" key="1">
    <citation type="journal article" date="2015" name="Genome Announc.">
        <title>Expanding the biotechnology potential of lactobacilli through comparative genomics of 213 strains and associated genera.</title>
        <authorList>
            <person name="Sun Z."/>
            <person name="Harris H.M."/>
            <person name="McCann A."/>
            <person name="Guo C."/>
            <person name="Argimon S."/>
            <person name="Zhang W."/>
            <person name="Yang X."/>
            <person name="Jeffery I.B."/>
            <person name="Cooney J.C."/>
            <person name="Kagawa T.F."/>
            <person name="Liu W."/>
            <person name="Song Y."/>
            <person name="Salvetti E."/>
            <person name="Wrobel A."/>
            <person name="Rasinkangas P."/>
            <person name="Parkhill J."/>
            <person name="Rea M.C."/>
            <person name="O'Sullivan O."/>
            <person name="Ritari J."/>
            <person name="Douillard F.P."/>
            <person name="Paul Ross R."/>
            <person name="Yang R."/>
            <person name="Briner A.E."/>
            <person name="Felis G.E."/>
            <person name="de Vos W.M."/>
            <person name="Barrangou R."/>
            <person name="Klaenhammer T.R."/>
            <person name="Caufield P.W."/>
            <person name="Cui Y."/>
            <person name="Zhang H."/>
            <person name="O'Toole P.W."/>
        </authorList>
    </citation>
    <scope>NUCLEOTIDE SEQUENCE [LARGE SCALE GENOMIC DNA]</scope>
    <source>
        <strain evidence="9 10">DSM 20410</strain>
    </source>
</reference>
<feature type="transmembrane region" description="Helical" evidence="7">
    <location>
        <begin position="191"/>
        <end position="210"/>
    </location>
</feature>
<comment type="subcellular location">
    <subcellularLocation>
        <location evidence="1">Cell membrane</location>
        <topology evidence="1">Multi-pass membrane protein</topology>
    </subcellularLocation>
</comment>
<feature type="domain" description="Major facilitator superfamily (MFS) profile" evidence="8">
    <location>
        <begin position="31"/>
        <end position="431"/>
    </location>
</feature>
<name>A0A0R2H1Y0_WEIVI</name>
<dbReference type="EMBL" id="JQBM01000001">
    <property type="protein sequence ID" value="KRN46937.1"/>
    <property type="molecule type" value="Genomic_DNA"/>
</dbReference>
<accession>A0A0R2H1Y0</accession>
<gene>
    <name evidence="9" type="ORF">IV50_GL000203</name>
</gene>
<keyword evidence="10" id="KW-1185">Reference proteome</keyword>
<evidence type="ECO:0000256" key="5">
    <source>
        <dbReference type="ARBA" id="ARBA00022989"/>
    </source>
</evidence>
<keyword evidence="2" id="KW-0813">Transport</keyword>
<proteinExistence type="predicted"/>
<dbReference type="Proteomes" id="UP000051992">
    <property type="component" value="Unassembled WGS sequence"/>
</dbReference>
<comment type="caution">
    <text evidence="9">The sequence shown here is derived from an EMBL/GenBank/DDBJ whole genome shotgun (WGS) entry which is preliminary data.</text>
</comment>
<dbReference type="SUPFAM" id="SSF103473">
    <property type="entry name" value="MFS general substrate transporter"/>
    <property type="match status" value="1"/>
</dbReference>
<feature type="transmembrane region" description="Helical" evidence="7">
    <location>
        <begin position="377"/>
        <end position="396"/>
    </location>
</feature>
<dbReference type="GO" id="GO:0005886">
    <property type="term" value="C:plasma membrane"/>
    <property type="evidence" value="ECO:0007669"/>
    <property type="project" value="UniProtKB-SubCell"/>
</dbReference>
<dbReference type="InterPro" id="IPR036259">
    <property type="entry name" value="MFS_trans_sf"/>
</dbReference>
<dbReference type="CDD" id="cd06173">
    <property type="entry name" value="MFS_MefA_like"/>
    <property type="match status" value="1"/>
</dbReference>
<evidence type="ECO:0000256" key="7">
    <source>
        <dbReference type="SAM" id="Phobius"/>
    </source>
</evidence>
<dbReference type="AlphaFoldDB" id="A0A0R2H1Y0"/>
<keyword evidence="3" id="KW-1003">Cell membrane</keyword>
<dbReference type="PANTHER" id="PTHR23513:SF6">
    <property type="entry name" value="MAJOR FACILITATOR SUPERFAMILY ASSOCIATED DOMAIN-CONTAINING PROTEIN"/>
    <property type="match status" value="1"/>
</dbReference>
<feature type="transmembrane region" description="Helical" evidence="7">
    <location>
        <begin position="32"/>
        <end position="54"/>
    </location>
</feature>
<evidence type="ECO:0000256" key="1">
    <source>
        <dbReference type="ARBA" id="ARBA00004651"/>
    </source>
</evidence>